<dbReference type="Pfam" id="PF01757">
    <property type="entry name" value="Acyl_transf_3"/>
    <property type="match status" value="1"/>
</dbReference>
<feature type="transmembrane region" description="Helical" evidence="1">
    <location>
        <begin position="36"/>
        <end position="54"/>
    </location>
</feature>
<feature type="transmembrane region" description="Helical" evidence="1">
    <location>
        <begin position="265"/>
        <end position="282"/>
    </location>
</feature>
<keyword evidence="3" id="KW-0012">Acyltransferase</keyword>
<feature type="transmembrane region" description="Helical" evidence="1">
    <location>
        <begin position="235"/>
        <end position="253"/>
    </location>
</feature>
<evidence type="ECO:0000313" key="4">
    <source>
        <dbReference type="Proteomes" id="UP000050865"/>
    </source>
</evidence>
<evidence type="ECO:0000313" key="3">
    <source>
        <dbReference type="EMBL" id="KRN25065.1"/>
    </source>
</evidence>
<dbReference type="PATRIC" id="fig|1423730.4.peg.1030"/>
<dbReference type="Proteomes" id="UP000050865">
    <property type="component" value="Unassembled WGS sequence"/>
</dbReference>
<dbReference type="InterPro" id="IPR052734">
    <property type="entry name" value="Nod_factor_acetyltransferase"/>
</dbReference>
<name>A0A0R2F9Q9_9LACO</name>
<dbReference type="RefSeq" id="WP_162261093.1">
    <property type="nucleotide sequence ID" value="NZ_AYZJ01000019.1"/>
</dbReference>
<dbReference type="InterPro" id="IPR002656">
    <property type="entry name" value="Acyl_transf_3_dom"/>
</dbReference>
<keyword evidence="1" id="KW-1133">Transmembrane helix</keyword>
<dbReference type="STRING" id="1423730.FC75_GL000976"/>
<keyword evidence="3" id="KW-0808">Transferase</keyword>
<comment type="caution">
    <text evidence="3">The sequence shown here is derived from an EMBL/GenBank/DDBJ whole genome shotgun (WGS) entry which is preliminary data.</text>
</comment>
<dbReference type="AlphaFoldDB" id="A0A0R2F9Q9"/>
<proteinExistence type="predicted"/>
<dbReference type="EMBL" id="AYZJ01000019">
    <property type="protein sequence ID" value="KRN25065.1"/>
    <property type="molecule type" value="Genomic_DNA"/>
</dbReference>
<feature type="transmembrane region" description="Helical" evidence="1">
    <location>
        <begin position="196"/>
        <end position="215"/>
    </location>
</feature>
<evidence type="ECO:0000259" key="2">
    <source>
        <dbReference type="Pfam" id="PF01757"/>
    </source>
</evidence>
<keyword evidence="4" id="KW-1185">Reference proteome</keyword>
<keyword evidence="1" id="KW-0812">Transmembrane</keyword>
<gene>
    <name evidence="3" type="ORF">FC75_GL000976</name>
</gene>
<feature type="domain" description="Acyltransferase 3" evidence="2">
    <location>
        <begin position="6"/>
        <end position="303"/>
    </location>
</feature>
<feature type="transmembrane region" description="Helical" evidence="1">
    <location>
        <begin position="113"/>
        <end position="133"/>
    </location>
</feature>
<feature type="transmembrane region" description="Helical" evidence="1">
    <location>
        <begin position="145"/>
        <end position="166"/>
    </location>
</feature>
<feature type="transmembrane region" description="Helical" evidence="1">
    <location>
        <begin position="294"/>
        <end position="312"/>
    </location>
</feature>
<evidence type="ECO:0000256" key="1">
    <source>
        <dbReference type="SAM" id="Phobius"/>
    </source>
</evidence>
<reference evidence="3 4" key="1">
    <citation type="journal article" date="2015" name="Genome Announc.">
        <title>Expanding the biotechnology potential of lactobacilli through comparative genomics of 213 strains and associated genera.</title>
        <authorList>
            <person name="Sun Z."/>
            <person name="Harris H.M."/>
            <person name="McCann A."/>
            <person name="Guo C."/>
            <person name="Argimon S."/>
            <person name="Zhang W."/>
            <person name="Yang X."/>
            <person name="Jeffery I.B."/>
            <person name="Cooney J.C."/>
            <person name="Kagawa T.F."/>
            <person name="Liu W."/>
            <person name="Song Y."/>
            <person name="Salvetti E."/>
            <person name="Wrobel A."/>
            <person name="Rasinkangas P."/>
            <person name="Parkhill J."/>
            <person name="Rea M.C."/>
            <person name="O'Sullivan O."/>
            <person name="Ritari J."/>
            <person name="Douillard F.P."/>
            <person name="Paul Ross R."/>
            <person name="Yang R."/>
            <person name="Briner A.E."/>
            <person name="Felis G.E."/>
            <person name="de Vos W.M."/>
            <person name="Barrangou R."/>
            <person name="Klaenhammer T.R."/>
            <person name="Caufield P.W."/>
            <person name="Cui Y."/>
            <person name="Zhang H."/>
            <person name="O'Toole P.W."/>
        </authorList>
    </citation>
    <scope>NUCLEOTIDE SEQUENCE [LARGE SCALE GENOMIC DNA]</scope>
    <source>
        <strain evidence="3 4">DSM 22697</strain>
    </source>
</reference>
<feature type="transmembrane region" description="Helical" evidence="1">
    <location>
        <begin position="74"/>
        <end position="93"/>
    </location>
</feature>
<accession>A0A0R2F9Q9</accession>
<sequence length="328" mass="37188">MNKRLAWIDIAKGLGIIAVVIGHFAPKGTTFYQSIYWWHMPLFFMIGGFFVKPLTRRALPHYLKTKIWPQLKQYFAYGFALITVSFFVERHTVTFSLRYVARLLYGGTLLNGYLSAFWFMTVYLASLVLFSLIKGYVSSVAIQAGIMLALFGLGTSYPNATAIFGFPLPGNLDLVLLAMPYMFIGWWFFHYARPLIHWHWLGLAALGLFVLLYVLQASGQLNFLLFMKSHHLTDPLLALLVPPALALGIFVLAQALSHISLSRGLVALGRATVPIMYLHKAVGYSLEKFIPPHLVLWVVAGVLLPYCMLRLWQYVTVHWSTDEKYATD</sequence>
<keyword evidence="1" id="KW-0472">Membrane</keyword>
<dbReference type="PANTHER" id="PTHR37312">
    <property type="entry name" value="MEMBRANE-BOUND ACYLTRANSFERASE YKRP-RELATED"/>
    <property type="match status" value="1"/>
</dbReference>
<dbReference type="PANTHER" id="PTHR37312:SF1">
    <property type="entry name" value="MEMBRANE-BOUND ACYLTRANSFERASE YKRP-RELATED"/>
    <property type="match status" value="1"/>
</dbReference>
<organism evidence="3 4">
    <name type="scientific">Lacticaseibacillus camelliae DSM 22697 = JCM 13995</name>
    <dbReference type="NCBI Taxonomy" id="1423730"/>
    <lineage>
        <taxon>Bacteria</taxon>
        <taxon>Bacillati</taxon>
        <taxon>Bacillota</taxon>
        <taxon>Bacilli</taxon>
        <taxon>Lactobacillales</taxon>
        <taxon>Lactobacillaceae</taxon>
        <taxon>Lacticaseibacillus</taxon>
    </lineage>
</organism>
<dbReference type="GO" id="GO:0016747">
    <property type="term" value="F:acyltransferase activity, transferring groups other than amino-acyl groups"/>
    <property type="evidence" value="ECO:0007669"/>
    <property type="project" value="InterPro"/>
</dbReference>
<feature type="transmembrane region" description="Helical" evidence="1">
    <location>
        <begin position="172"/>
        <end position="189"/>
    </location>
</feature>
<feature type="transmembrane region" description="Helical" evidence="1">
    <location>
        <begin position="7"/>
        <end position="24"/>
    </location>
</feature>
<protein>
    <submittedName>
        <fullName evidence="3">Acyltransferase 3</fullName>
    </submittedName>
</protein>